<proteinExistence type="predicted"/>
<keyword evidence="5" id="KW-1185">Reference proteome</keyword>
<dbReference type="Proteomes" id="UP000478052">
    <property type="component" value="Unassembled WGS sequence"/>
</dbReference>
<evidence type="ECO:0000313" key="5">
    <source>
        <dbReference type="Proteomes" id="UP000478052"/>
    </source>
</evidence>
<dbReference type="Pfam" id="PF00076">
    <property type="entry name" value="RRM_1"/>
    <property type="match status" value="1"/>
</dbReference>
<dbReference type="FunFam" id="3.30.70.330:FF:000494">
    <property type="entry name" value="28 kDa ribonucleoprotein, chloroplastic"/>
    <property type="match status" value="1"/>
</dbReference>
<dbReference type="OrthoDB" id="267048at2759"/>
<sequence length="83" mass="9262">MSKLTKFFVGNLPWTVSSRELRKYFASFGHVASADVLFDHTTGLSKGYGFVQFSTPGGYENVLNNNKHELDGQTLVLKTADFQ</sequence>
<dbReference type="PROSITE" id="PS50102">
    <property type="entry name" value="RRM"/>
    <property type="match status" value="1"/>
</dbReference>
<dbReference type="AlphaFoldDB" id="A0A6G0ZF04"/>
<name>A0A6G0ZF04_APHCR</name>
<feature type="domain" description="RRM" evidence="3">
    <location>
        <begin position="5"/>
        <end position="82"/>
    </location>
</feature>
<dbReference type="SUPFAM" id="SSF54928">
    <property type="entry name" value="RNA-binding domain, RBD"/>
    <property type="match status" value="1"/>
</dbReference>
<dbReference type="PANTHER" id="PTHR15241">
    <property type="entry name" value="TRANSFORMER-2-RELATED"/>
    <property type="match status" value="1"/>
</dbReference>
<dbReference type="InterPro" id="IPR012677">
    <property type="entry name" value="Nucleotide-bd_a/b_plait_sf"/>
</dbReference>
<accession>A0A6G0ZF04</accession>
<dbReference type="PANTHER" id="PTHR15241:SF304">
    <property type="entry name" value="RRM DOMAIN-CONTAINING PROTEIN"/>
    <property type="match status" value="1"/>
</dbReference>
<evidence type="ECO:0000256" key="1">
    <source>
        <dbReference type="ARBA" id="ARBA00022884"/>
    </source>
</evidence>
<dbReference type="InterPro" id="IPR035979">
    <property type="entry name" value="RBD_domain_sf"/>
</dbReference>
<dbReference type="InterPro" id="IPR000504">
    <property type="entry name" value="RRM_dom"/>
</dbReference>
<keyword evidence="1 2" id="KW-0694">RNA-binding</keyword>
<dbReference type="SMART" id="SM00360">
    <property type="entry name" value="RRM"/>
    <property type="match status" value="1"/>
</dbReference>
<organism evidence="4 5">
    <name type="scientific">Aphis craccivora</name>
    <name type="common">Cowpea aphid</name>
    <dbReference type="NCBI Taxonomy" id="307492"/>
    <lineage>
        <taxon>Eukaryota</taxon>
        <taxon>Metazoa</taxon>
        <taxon>Ecdysozoa</taxon>
        <taxon>Arthropoda</taxon>
        <taxon>Hexapoda</taxon>
        <taxon>Insecta</taxon>
        <taxon>Pterygota</taxon>
        <taxon>Neoptera</taxon>
        <taxon>Paraneoptera</taxon>
        <taxon>Hemiptera</taxon>
        <taxon>Sternorrhyncha</taxon>
        <taxon>Aphidomorpha</taxon>
        <taxon>Aphidoidea</taxon>
        <taxon>Aphididae</taxon>
        <taxon>Aphidini</taxon>
        <taxon>Aphis</taxon>
        <taxon>Aphis</taxon>
    </lineage>
</organism>
<dbReference type="GO" id="GO:0003723">
    <property type="term" value="F:RNA binding"/>
    <property type="evidence" value="ECO:0007669"/>
    <property type="project" value="UniProtKB-UniRule"/>
</dbReference>
<dbReference type="Gene3D" id="3.30.70.330">
    <property type="match status" value="1"/>
</dbReference>
<gene>
    <name evidence="4" type="ORF">FWK35_00006798</name>
</gene>
<protein>
    <submittedName>
        <fullName evidence="4">SRA stem-loop-interacting RNA-binding protein, mitochondrial-like</fullName>
    </submittedName>
</protein>
<evidence type="ECO:0000313" key="4">
    <source>
        <dbReference type="EMBL" id="KAF0769527.1"/>
    </source>
</evidence>
<comment type="caution">
    <text evidence="4">The sequence shown here is derived from an EMBL/GenBank/DDBJ whole genome shotgun (WGS) entry which is preliminary data.</text>
</comment>
<reference evidence="4 5" key="1">
    <citation type="submission" date="2019-08" db="EMBL/GenBank/DDBJ databases">
        <title>Whole genome of Aphis craccivora.</title>
        <authorList>
            <person name="Voronova N.V."/>
            <person name="Shulinski R.S."/>
            <person name="Bandarenka Y.V."/>
            <person name="Zhorov D.G."/>
            <person name="Warner D."/>
        </authorList>
    </citation>
    <scope>NUCLEOTIDE SEQUENCE [LARGE SCALE GENOMIC DNA]</scope>
    <source>
        <strain evidence="4">180601</strain>
        <tissue evidence="4">Whole Body</tissue>
    </source>
</reference>
<evidence type="ECO:0000259" key="3">
    <source>
        <dbReference type="PROSITE" id="PS50102"/>
    </source>
</evidence>
<dbReference type="EMBL" id="VUJU01000584">
    <property type="protein sequence ID" value="KAF0769527.1"/>
    <property type="molecule type" value="Genomic_DNA"/>
</dbReference>
<evidence type="ECO:0000256" key="2">
    <source>
        <dbReference type="PROSITE-ProRule" id="PRU00176"/>
    </source>
</evidence>